<dbReference type="KEGG" id="aht:ANTHELSMS3_04712"/>
<accession>A0A222EBX8</accession>
<dbReference type="OrthoDB" id="9342475at2"/>
<dbReference type="Proteomes" id="UP000203589">
    <property type="component" value="Plasmid pSMS3-2"/>
</dbReference>
<dbReference type="SUPFAM" id="SSF51120">
    <property type="entry name" value="beta-Roll"/>
    <property type="match status" value="1"/>
</dbReference>
<name>A0A222EBX8_9RHOB</name>
<dbReference type="Pfam" id="PF00353">
    <property type="entry name" value="HemolysinCabind"/>
    <property type="match status" value="3"/>
</dbReference>
<dbReference type="InterPro" id="IPR011049">
    <property type="entry name" value="Serralysin-like_metalloprot_C"/>
</dbReference>
<comment type="subcellular location">
    <subcellularLocation>
        <location evidence="1">Secreted</location>
    </subcellularLocation>
</comment>
<dbReference type="PRINTS" id="PR00313">
    <property type="entry name" value="CABNDNGRPT"/>
</dbReference>
<reference evidence="3 4" key="1">
    <citation type="submission" date="2017-07" db="EMBL/GenBank/DDBJ databases">
        <title>Genome Sequence of Antarctobacter heliothermus Strain SMS3 Isolated from a culture of the Diatom Skeletonema marinoi.</title>
        <authorList>
            <person name="Topel M."/>
            <person name="Pinder M.I.M."/>
            <person name="Johansson O.N."/>
            <person name="Kourtchenko O."/>
            <person name="Godhe A."/>
            <person name="Clarke A.K."/>
        </authorList>
    </citation>
    <scope>NUCLEOTIDE SEQUENCE [LARGE SCALE GENOMIC DNA]</scope>
    <source>
        <strain evidence="3 4">SMS3</strain>
        <plasmid evidence="4">Plasmid psms3-2</plasmid>
    </source>
</reference>
<dbReference type="GO" id="GO:0005509">
    <property type="term" value="F:calcium ion binding"/>
    <property type="evidence" value="ECO:0007669"/>
    <property type="project" value="InterPro"/>
</dbReference>
<dbReference type="InterPro" id="IPR018511">
    <property type="entry name" value="Hemolysin-typ_Ca-bd_CS"/>
</dbReference>
<dbReference type="InterPro" id="IPR001343">
    <property type="entry name" value="Hemolysn_Ca-bd"/>
</dbReference>
<keyword evidence="3" id="KW-0614">Plasmid</keyword>
<dbReference type="Gene3D" id="2.150.10.10">
    <property type="entry name" value="Serralysin-like metalloprotease, C-terminal"/>
    <property type="match status" value="3"/>
</dbReference>
<dbReference type="InterPro" id="IPR050557">
    <property type="entry name" value="RTX_toxin/Mannuronan_C5-epim"/>
</dbReference>
<dbReference type="RefSeq" id="WP_094037677.1">
    <property type="nucleotide sequence ID" value="NZ_CP022542.1"/>
</dbReference>
<evidence type="ECO:0000256" key="2">
    <source>
        <dbReference type="ARBA" id="ARBA00022525"/>
    </source>
</evidence>
<dbReference type="EMBL" id="CP022542">
    <property type="protein sequence ID" value="ASP23610.1"/>
    <property type="molecule type" value="Genomic_DNA"/>
</dbReference>
<evidence type="ECO:0000256" key="1">
    <source>
        <dbReference type="ARBA" id="ARBA00004613"/>
    </source>
</evidence>
<sequence length="472" mass="47253">MASFNINALVTAQQTLNNGEAGIIGPQGSLQVFAFPVIMNGGASLLVDGSILGFGNGVDAQNATAVTMYVGPNGSIQTNGHGLIANVTDSTQIINHGSIIGSLSALELTTDAAAVLPINHDVINTGLLSSISEAAVILEITNTGFIEFTNSGVISSSSRGIDNSLTGASGGLSIFRNTGEILAGQDIGGTPDHAFLGGASTDYLINSGVISGEIDMGAGADFYNANGGTTSGRVLGGLGNDTLQGGSETDQMLGGDDADLLIGRGGDDILSGEAGNDYILGGAGNDSMTGGNNFDTINGNAGDDTLYGEAGNDVLVGQDGSDFLDGGMLDDTLDGGNGDDILEGGSGNDILRGRAGEDDLAGGTGRDLLTGGEGADNFVFRGIAEAGIGATRDQILDFEQGVDLIVVAGLSPGVFEFRGTAGFAPSGNPELRLFETPTGSTIVQIDNNGDGTIDAEIRVGGVTGLTADDFVL</sequence>
<keyword evidence="2" id="KW-0964">Secreted</keyword>
<evidence type="ECO:0000313" key="4">
    <source>
        <dbReference type="Proteomes" id="UP000203589"/>
    </source>
</evidence>
<protein>
    <submittedName>
        <fullName evidence="3">Leukotoxin</fullName>
    </submittedName>
</protein>
<evidence type="ECO:0000313" key="3">
    <source>
        <dbReference type="EMBL" id="ASP23610.1"/>
    </source>
</evidence>
<organism evidence="3 4">
    <name type="scientific">Antarctobacter heliothermus</name>
    <dbReference type="NCBI Taxonomy" id="74033"/>
    <lineage>
        <taxon>Bacteria</taxon>
        <taxon>Pseudomonadati</taxon>
        <taxon>Pseudomonadota</taxon>
        <taxon>Alphaproteobacteria</taxon>
        <taxon>Rhodobacterales</taxon>
        <taxon>Roseobacteraceae</taxon>
        <taxon>Antarctobacter</taxon>
    </lineage>
</organism>
<dbReference type="PROSITE" id="PS00330">
    <property type="entry name" value="HEMOLYSIN_CALCIUM"/>
    <property type="match status" value="3"/>
</dbReference>
<proteinExistence type="predicted"/>
<dbReference type="GO" id="GO:0005615">
    <property type="term" value="C:extracellular space"/>
    <property type="evidence" value="ECO:0007669"/>
    <property type="project" value="InterPro"/>
</dbReference>
<dbReference type="AlphaFoldDB" id="A0A222EBX8"/>
<geneLocation type="plasmid" evidence="4">
    <name>psms3-2</name>
</geneLocation>
<gene>
    <name evidence="3" type="ORF">ANTHELSMS3_04712</name>
</gene>
<dbReference type="PANTHER" id="PTHR38340:SF1">
    <property type="entry name" value="S-LAYER PROTEIN"/>
    <property type="match status" value="1"/>
</dbReference>
<dbReference type="PANTHER" id="PTHR38340">
    <property type="entry name" value="S-LAYER PROTEIN"/>
    <property type="match status" value="1"/>
</dbReference>
<keyword evidence="4" id="KW-1185">Reference proteome</keyword>